<dbReference type="Proteomes" id="UP001272515">
    <property type="component" value="Unassembled WGS sequence"/>
</dbReference>
<proteinExistence type="predicted"/>
<comment type="caution">
    <text evidence="1">The sequence shown here is derived from an EMBL/GenBank/DDBJ whole genome shotgun (WGS) entry which is preliminary data.</text>
</comment>
<evidence type="ECO:0000313" key="2">
    <source>
        <dbReference type="Proteomes" id="UP001272515"/>
    </source>
</evidence>
<gene>
    <name evidence="1" type="ORF">RVY80_02775</name>
</gene>
<sequence>MSEPYRCMKGLSVSESLAQVNRVLEEVDLPASYTKKFAHEVSGGS</sequence>
<evidence type="ECO:0000313" key="1">
    <source>
        <dbReference type="EMBL" id="MDV5087769.1"/>
    </source>
</evidence>
<accession>A0ABU3Z783</accession>
<reference evidence="1 2" key="1">
    <citation type="submission" date="2023-10" db="EMBL/GenBank/DDBJ databases">
        <title>Veillonella sp. nov., isolated from a pig farm feces dump.</title>
        <authorList>
            <person name="Chang Y.-H."/>
        </authorList>
    </citation>
    <scope>NUCLEOTIDE SEQUENCE [LARGE SCALE GENOMIC DNA]</scope>
    <source>
        <strain evidence="1 2">YH-vei2233</strain>
    </source>
</reference>
<name>A0ABU3Z783_9FIRM</name>
<organism evidence="1 2">
    <name type="scientific">Veillonella absiana</name>
    <dbReference type="NCBI Taxonomy" id="3079305"/>
    <lineage>
        <taxon>Bacteria</taxon>
        <taxon>Bacillati</taxon>
        <taxon>Bacillota</taxon>
        <taxon>Negativicutes</taxon>
        <taxon>Veillonellales</taxon>
        <taxon>Veillonellaceae</taxon>
        <taxon>Veillonella</taxon>
    </lineage>
</organism>
<dbReference type="RefSeq" id="WP_317329598.1">
    <property type="nucleotide sequence ID" value="NZ_JAWJZA010000001.1"/>
</dbReference>
<dbReference type="EMBL" id="JAWJZB010000003">
    <property type="protein sequence ID" value="MDV5087769.1"/>
    <property type="molecule type" value="Genomic_DNA"/>
</dbReference>
<keyword evidence="2" id="KW-1185">Reference proteome</keyword>
<protein>
    <submittedName>
        <fullName evidence="1">Uncharacterized protein</fullName>
    </submittedName>
</protein>